<dbReference type="Pfam" id="PF04444">
    <property type="entry name" value="Dioxygenase_N"/>
    <property type="match status" value="1"/>
</dbReference>
<sequence length="167" mass="18297">MRNVTENTLTDAFEAYFDPDTDPRLKEVVTALTRHLHAFARQVNLTHAEWDQGIQFLERMTEFTTWERHEFVLLSDVLGLSSLVDMINTVPGGTSSSVLGPFHVSGSPRIPIGHDLKRHYPGPVLLATGVVRSIDGTPIAGAELDTGKPPRPASIPARTRSSACGRI</sequence>
<dbReference type="Proteomes" id="UP000006833">
    <property type="component" value="Chromosome"/>
</dbReference>
<dbReference type="KEGG" id="dsh:Dshi_0961"/>
<dbReference type="PANTHER" id="PTHR33711">
    <property type="entry name" value="DIOXYGENASE, PUTATIVE (AFU_ORTHOLOGUE AFUA_2G02910)-RELATED"/>
    <property type="match status" value="1"/>
</dbReference>
<dbReference type="STRING" id="398580.Dshi_0961"/>
<dbReference type="Gene3D" id="2.60.130.10">
    <property type="entry name" value="Aromatic compound dioxygenase"/>
    <property type="match status" value="1"/>
</dbReference>
<dbReference type="InterPro" id="IPR050770">
    <property type="entry name" value="Intradiol_RC_Dioxygenase"/>
</dbReference>
<protein>
    <submittedName>
        <fullName evidence="3">Catechol dioxygenase domain protein</fullName>
    </submittedName>
</protein>
<dbReference type="GO" id="GO:0018576">
    <property type="term" value="F:catechol 1,2-dioxygenase activity"/>
    <property type="evidence" value="ECO:0007669"/>
    <property type="project" value="InterPro"/>
</dbReference>
<dbReference type="InterPro" id="IPR015889">
    <property type="entry name" value="Intradiol_dOase_core"/>
</dbReference>
<dbReference type="SUPFAM" id="SSF49482">
    <property type="entry name" value="Aromatic compound dioxygenase"/>
    <property type="match status" value="1"/>
</dbReference>
<dbReference type="GO" id="GO:0009712">
    <property type="term" value="P:catechol-containing compound metabolic process"/>
    <property type="evidence" value="ECO:0007669"/>
    <property type="project" value="InterPro"/>
</dbReference>
<keyword evidence="3" id="KW-0560">Oxidoreductase</keyword>
<dbReference type="HOGENOM" id="CLU_122035_0_0_5"/>
<gene>
    <name evidence="3" type="ordered locus">Dshi_0961</name>
</gene>
<evidence type="ECO:0000313" key="3">
    <source>
        <dbReference type="EMBL" id="ABV92706.1"/>
    </source>
</evidence>
<feature type="domain" description="Catechol dioxygenase N-terminal" evidence="2">
    <location>
        <begin position="22"/>
        <end position="89"/>
    </location>
</feature>
<accession>A8LRZ9</accession>
<feature type="region of interest" description="Disordered" evidence="1">
    <location>
        <begin position="139"/>
        <end position="167"/>
    </location>
</feature>
<dbReference type="PANTHER" id="PTHR33711:SF7">
    <property type="entry name" value="INTRADIOL RING-CLEAVAGE DIOXYGENASES DOMAIN-CONTAINING PROTEIN-RELATED"/>
    <property type="match status" value="1"/>
</dbReference>
<dbReference type="InterPro" id="IPR007535">
    <property type="entry name" value="Catechol_dOase_N"/>
</dbReference>
<proteinExistence type="predicted"/>
<keyword evidence="3" id="KW-0223">Dioxygenase</keyword>
<keyword evidence="4" id="KW-1185">Reference proteome</keyword>
<dbReference type="EMBL" id="CP000830">
    <property type="protein sequence ID" value="ABV92706.1"/>
    <property type="molecule type" value="Genomic_DNA"/>
</dbReference>
<dbReference type="eggNOG" id="COG3485">
    <property type="taxonomic scope" value="Bacteria"/>
</dbReference>
<evidence type="ECO:0000259" key="2">
    <source>
        <dbReference type="Pfam" id="PF04444"/>
    </source>
</evidence>
<evidence type="ECO:0000313" key="4">
    <source>
        <dbReference type="Proteomes" id="UP000006833"/>
    </source>
</evidence>
<dbReference type="AlphaFoldDB" id="A8LRZ9"/>
<reference evidence="4" key="1">
    <citation type="journal article" date="2010" name="ISME J.">
        <title>The complete genome sequence of the algal symbiont Dinoroseobacter shibae: a hitchhiker's guide to life in the sea.</title>
        <authorList>
            <person name="Wagner-Dobler I."/>
            <person name="Ballhausen B."/>
            <person name="Berger M."/>
            <person name="Brinkhoff T."/>
            <person name="Buchholz I."/>
            <person name="Bunk B."/>
            <person name="Cypionka H."/>
            <person name="Daniel R."/>
            <person name="Drepper T."/>
            <person name="Gerdts G."/>
            <person name="Hahnke S."/>
            <person name="Han C."/>
            <person name="Jahn D."/>
            <person name="Kalhoefer D."/>
            <person name="Kiss H."/>
            <person name="Klenk H.P."/>
            <person name="Kyrpides N."/>
            <person name="Liebl W."/>
            <person name="Liesegang H."/>
            <person name="Meincke L."/>
            <person name="Pati A."/>
            <person name="Petersen J."/>
            <person name="Piekarski T."/>
            <person name="Pommerenke C."/>
            <person name="Pradella S."/>
            <person name="Pukall R."/>
            <person name="Rabus R."/>
            <person name="Stackebrandt E."/>
            <person name="Thole S."/>
            <person name="Thompson L."/>
            <person name="Tielen P."/>
            <person name="Tomasch J."/>
            <person name="von Jan M."/>
            <person name="Wanphrut N."/>
            <person name="Wichels A."/>
            <person name="Zech H."/>
            <person name="Simon M."/>
        </authorList>
    </citation>
    <scope>NUCLEOTIDE SEQUENCE [LARGE SCALE GENOMIC DNA]</scope>
    <source>
        <strain evidence="4">DSM 16493 / NCIMB 14021 / DFL 12</strain>
    </source>
</reference>
<dbReference type="GO" id="GO:0005506">
    <property type="term" value="F:iron ion binding"/>
    <property type="evidence" value="ECO:0007669"/>
    <property type="project" value="InterPro"/>
</dbReference>
<organism evidence="3 4">
    <name type="scientific">Dinoroseobacter shibae (strain DSM 16493 / NCIMB 14021 / DFL 12)</name>
    <dbReference type="NCBI Taxonomy" id="398580"/>
    <lineage>
        <taxon>Bacteria</taxon>
        <taxon>Pseudomonadati</taxon>
        <taxon>Pseudomonadota</taxon>
        <taxon>Alphaproteobacteria</taxon>
        <taxon>Rhodobacterales</taxon>
        <taxon>Roseobacteraceae</taxon>
        <taxon>Dinoroseobacter</taxon>
    </lineage>
</organism>
<evidence type="ECO:0000256" key="1">
    <source>
        <dbReference type="SAM" id="MobiDB-lite"/>
    </source>
</evidence>
<name>A8LRZ9_DINSH</name>
<dbReference type="RefSeq" id="WP_012177638.1">
    <property type="nucleotide sequence ID" value="NC_009952.1"/>
</dbReference>